<dbReference type="GeneID" id="27907419"/>
<feature type="compositionally biased region" description="Acidic residues" evidence="1">
    <location>
        <begin position="206"/>
        <end position="216"/>
    </location>
</feature>
<organism evidence="2 3">
    <name type="scientific">Sphaerulina musiva (strain SO2202)</name>
    <name type="common">Poplar stem canker fungus</name>
    <name type="synonym">Septoria musiva</name>
    <dbReference type="NCBI Taxonomy" id="692275"/>
    <lineage>
        <taxon>Eukaryota</taxon>
        <taxon>Fungi</taxon>
        <taxon>Dikarya</taxon>
        <taxon>Ascomycota</taxon>
        <taxon>Pezizomycotina</taxon>
        <taxon>Dothideomycetes</taxon>
        <taxon>Dothideomycetidae</taxon>
        <taxon>Mycosphaerellales</taxon>
        <taxon>Mycosphaerellaceae</taxon>
        <taxon>Sphaerulina</taxon>
    </lineage>
</organism>
<dbReference type="Proteomes" id="UP000016931">
    <property type="component" value="Unassembled WGS sequence"/>
</dbReference>
<name>M3C7B0_SPHMS</name>
<evidence type="ECO:0000313" key="2">
    <source>
        <dbReference type="EMBL" id="EMF16151.1"/>
    </source>
</evidence>
<dbReference type="STRING" id="692275.M3C7B0"/>
<reference evidence="2 3" key="1">
    <citation type="journal article" date="2012" name="PLoS Pathog.">
        <title>Diverse lifestyles and strategies of plant pathogenesis encoded in the genomes of eighteen Dothideomycetes fungi.</title>
        <authorList>
            <person name="Ohm R.A."/>
            <person name="Feau N."/>
            <person name="Henrissat B."/>
            <person name="Schoch C.L."/>
            <person name="Horwitz B.A."/>
            <person name="Barry K.W."/>
            <person name="Condon B.J."/>
            <person name="Copeland A.C."/>
            <person name="Dhillon B."/>
            <person name="Glaser F."/>
            <person name="Hesse C.N."/>
            <person name="Kosti I."/>
            <person name="LaButti K."/>
            <person name="Lindquist E.A."/>
            <person name="Lucas S."/>
            <person name="Salamov A.A."/>
            <person name="Bradshaw R.E."/>
            <person name="Ciuffetti L."/>
            <person name="Hamelin R.C."/>
            <person name="Kema G.H.J."/>
            <person name="Lawrence C."/>
            <person name="Scott J.A."/>
            <person name="Spatafora J.W."/>
            <person name="Turgeon B.G."/>
            <person name="de Wit P.J.G.M."/>
            <person name="Zhong S."/>
            <person name="Goodwin S.B."/>
            <person name="Grigoriev I.V."/>
        </authorList>
    </citation>
    <scope>NUCLEOTIDE SEQUENCE [LARGE SCALE GENOMIC DNA]</scope>
    <source>
        <strain evidence="2 3">SO2202</strain>
    </source>
</reference>
<dbReference type="OMA" id="VEIGWHP"/>
<protein>
    <recommendedName>
        <fullName evidence="4">DUF862-domain-containing protein</fullName>
    </recommendedName>
</protein>
<gene>
    <name evidence="2" type="ORF">SEPMUDRAFT_81638</name>
</gene>
<evidence type="ECO:0008006" key="4">
    <source>
        <dbReference type="Google" id="ProtNLM"/>
    </source>
</evidence>
<dbReference type="AlphaFoldDB" id="M3C7B0"/>
<feature type="region of interest" description="Disordered" evidence="1">
    <location>
        <begin position="202"/>
        <end position="224"/>
    </location>
</feature>
<dbReference type="HOGENOM" id="CLU_053718_0_0_1"/>
<dbReference type="eggNOG" id="ENOG502RU4J">
    <property type="taxonomic scope" value="Eukaryota"/>
</dbReference>
<evidence type="ECO:0000313" key="3">
    <source>
        <dbReference type="Proteomes" id="UP000016931"/>
    </source>
</evidence>
<dbReference type="RefSeq" id="XP_016764272.1">
    <property type="nucleotide sequence ID" value="XM_016910282.1"/>
</dbReference>
<dbReference type="OrthoDB" id="3431913at2759"/>
<accession>M3C7B0</accession>
<sequence length="249" mass="28210">MKQYLKQAQSWTAKEANEAKKELQKAAGLGARPDVVPEGEALVSGEPRTVEIGWHPVAGATGKWFAEKTIIGKQISQKIGNYPDPTQHWAVIVGDYVHQLWMDENLDIIYINETLKRDEWHIFEVGKTRFNDQAVREASRMTIHNMRTKRPAYNLISNNCQNFAVELLKAIQVGAHREFGTTFAIYQRATGKGAIMDLFAEKPDADPPELQDDEAEIPPVKRQDTLSFAQQVMNDNTTQLDRHGEPQKK</sequence>
<proteinExistence type="predicted"/>
<dbReference type="EMBL" id="KB456261">
    <property type="protein sequence ID" value="EMF16151.1"/>
    <property type="molecule type" value="Genomic_DNA"/>
</dbReference>
<keyword evidence="3" id="KW-1185">Reference proteome</keyword>
<evidence type="ECO:0000256" key="1">
    <source>
        <dbReference type="SAM" id="MobiDB-lite"/>
    </source>
</evidence>